<dbReference type="CDD" id="cd06661">
    <property type="entry name" value="GGCT_like"/>
    <property type="match status" value="1"/>
</dbReference>
<dbReference type="PANTHER" id="PTHR12192">
    <property type="entry name" value="CATION TRANSPORT PROTEIN CHAC-RELATED"/>
    <property type="match status" value="1"/>
</dbReference>
<sequence>MVWVFGYGSIIWKPDFPFSRSLSCYAKGYKRVWWQGSTDHRGVPGAPGRTVTLEERPGSIVWGRAFEIEAEDWEGGVREDLAVREKQYDTLRKLDLHARGSSGSEEIVAVRGALTWIATPRSENYLGPLPMEELASQIATSRGPSGPNSEYLLMLAEALRKHGLEDGELDVLERKVREHLRRNKD</sequence>
<dbReference type="GO" id="GO:0061928">
    <property type="term" value="F:glutathione specific gamma-glutamylcyclotransferase activity"/>
    <property type="evidence" value="ECO:0007669"/>
    <property type="project" value="UniProtKB-EC"/>
</dbReference>
<name>A0AAX4PA50_9CHLO</name>
<organism evidence="3 4">
    <name type="scientific">Chloropicon roscoffensis</name>
    <dbReference type="NCBI Taxonomy" id="1461544"/>
    <lineage>
        <taxon>Eukaryota</taxon>
        <taxon>Viridiplantae</taxon>
        <taxon>Chlorophyta</taxon>
        <taxon>Chloropicophyceae</taxon>
        <taxon>Chloropicales</taxon>
        <taxon>Chloropicaceae</taxon>
        <taxon>Chloropicon</taxon>
    </lineage>
</organism>
<dbReference type="InterPro" id="IPR013024">
    <property type="entry name" value="GGCT-like"/>
</dbReference>
<proteinExistence type="predicted"/>
<evidence type="ECO:0000313" key="3">
    <source>
        <dbReference type="EMBL" id="WZN62701.1"/>
    </source>
</evidence>
<dbReference type="EC" id="4.3.2.7" evidence="1"/>
<dbReference type="AlphaFoldDB" id="A0AAX4PA50"/>
<keyword evidence="2" id="KW-0456">Lyase</keyword>
<dbReference type="GO" id="GO:0006751">
    <property type="term" value="P:glutathione catabolic process"/>
    <property type="evidence" value="ECO:0007669"/>
    <property type="project" value="InterPro"/>
</dbReference>
<dbReference type="Gene3D" id="3.10.490.10">
    <property type="entry name" value="Gamma-glutamyl cyclotransferase-like"/>
    <property type="match status" value="1"/>
</dbReference>
<accession>A0AAX4PA50</accession>
<dbReference type="GO" id="GO:0005737">
    <property type="term" value="C:cytoplasm"/>
    <property type="evidence" value="ECO:0007669"/>
    <property type="project" value="TreeGrafter"/>
</dbReference>
<gene>
    <name evidence="3" type="ORF">HKI87_06g42430</name>
</gene>
<dbReference type="InterPro" id="IPR006840">
    <property type="entry name" value="ChaC"/>
</dbReference>
<protein>
    <recommendedName>
        <fullName evidence="1">glutathione-specific gamma-glutamylcyclotransferase</fullName>
        <ecNumber evidence="1">4.3.2.7</ecNumber>
    </recommendedName>
</protein>
<dbReference type="PANTHER" id="PTHR12192:SF2">
    <property type="entry name" value="GLUTATHIONE-SPECIFIC GAMMA-GLUTAMYLCYCLOTRANSFERASE 2"/>
    <property type="match status" value="1"/>
</dbReference>
<dbReference type="Pfam" id="PF04752">
    <property type="entry name" value="ChaC"/>
    <property type="match status" value="1"/>
</dbReference>
<dbReference type="Proteomes" id="UP001472866">
    <property type="component" value="Chromosome 06"/>
</dbReference>
<evidence type="ECO:0000256" key="2">
    <source>
        <dbReference type="ARBA" id="ARBA00023239"/>
    </source>
</evidence>
<evidence type="ECO:0000256" key="1">
    <source>
        <dbReference type="ARBA" id="ARBA00012344"/>
    </source>
</evidence>
<keyword evidence="4" id="KW-1185">Reference proteome</keyword>
<evidence type="ECO:0000313" key="4">
    <source>
        <dbReference type="Proteomes" id="UP001472866"/>
    </source>
</evidence>
<dbReference type="EMBL" id="CP151506">
    <property type="protein sequence ID" value="WZN62701.1"/>
    <property type="molecule type" value="Genomic_DNA"/>
</dbReference>
<reference evidence="3 4" key="1">
    <citation type="submission" date="2024-03" db="EMBL/GenBank/DDBJ databases">
        <title>Complete genome sequence of the green alga Chloropicon roscoffensis RCC1871.</title>
        <authorList>
            <person name="Lemieux C."/>
            <person name="Pombert J.-F."/>
            <person name="Otis C."/>
            <person name="Turmel M."/>
        </authorList>
    </citation>
    <scope>NUCLEOTIDE SEQUENCE [LARGE SCALE GENOMIC DNA]</scope>
    <source>
        <strain evidence="3 4">RCC1871</strain>
    </source>
</reference>